<sequence length="378" mass="45028">MDEVLLKTILLDNFDDNIINNKFIDNNILQFLTDDSIIYTALFKNGRYFNKLIIELEKLKKENLIHQILQLNEKHTVEFIQYIIHHKKKLYLLQLCPIDILNSNIELLFEFDTLKFFSRYSKHAKQFLNFILGKYMEHNKYNKILIKKQMIDMINVQNNILLLHNHIIIDIKLKISILNSIANINVNILSKLKDLIIHLDNNKFISCYEFISKIEYDEYIPSISNGIDNNNITKNLEFIIDKDKYFMIYLYSHLQYDPLIIKILNNHNFNEEIFILTIKNIITNKEYDKLKYIHVNTITSDILLTGMNDEYRNLINKYYENKINKCTICTIHKIDQISIVCGHVFCCHICSSKLTMCPYCRTETAFTKIHILQYEDDN</sequence>
<evidence type="ECO:0000259" key="2">
    <source>
        <dbReference type="PROSITE" id="PS50089"/>
    </source>
</evidence>
<dbReference type="PROSITE" id="PS50089">
    <property type="entry name" value="ZF_RING_2"/>
    <property type="match status" value="1"/>
</dbReference>
<dbReference type="RefSeq" id="YP_009001655.1">
    <property type="nucleotide sequence ID" value="NC_023426.1"/>
</dbReference>
<keyword evidence="1" id="KW-0862">Zinc</keyword>
<dbReference type="GO" id="GO:0008270">
    <property type="term" value="F:zinc ion binding"/>
    <property type="evidence" value="ECO:0007669"/>
    <property type="project" value="UniProtKB-KW"/>
</dbReference>
<name>W6JIZ3_9POXV</name>
<organism evidence="3 4">
    <name type="scientific">Alphaentomopoxvirus acuprea</name>
    <dbReference type="NCBI Taxonomy" id="62099"/>
    <lineage>
        <taxon>Viruses</taxon>
        <taxon>Varidnaviria</taxon>
        <taxon>Bamfordvirae</taxon>
        <taxon>Nucleocytoviricota</taxon>
        <taxon>Pokkesviricetes</taxon>
        <taxon>Chitovirales</taxon>
        <taxon>Poxviridae</taxon>
        <taxon>Entomopoxvirinae</taxon>
        <taxon>Alphaentomopoxvirus</taxon>
    </lineage>
</organism>
<evidence type="ECO:0000256" key="1">
    <source>
        <dbReference type="PROSITE-ProRule" id="PRU00175"/>
    </source>
</evidence>
<dbReference type="EMBL" id="AP013055">
    <property type="protein sequence ID" value="BAO49542.1"/>
    <property type="molecule type" value="Genomic_DNA"/>
</dbReference>
<dbReference type="Pfam" id="PF13920">
    <property type="entry name" value="zf-C3HC4_3"/>
    <property type="match status" value="1"/>
</dbReference>
<dbReference type="SUPFAM" id="SSF57850">
    <property type="entry name" value="RING/U-box"/>
    <property type="match status" value="1"/>
</dbReference>
<feature type="domain" description="RING-type" evidence="2">
    <location>
        <begin position="326"/>
        <end position="361"/>
    </location>
</feature>
<accession>W6JIZ3</accession>
<dbReference type="InterPro" id="IPR001841">
    <property type="entry name" value="Znf_RING"/>
</dbReference>
<dbReference type="InterPro" id="IPR013083">
    <property type="entry name" value="Znf_RING/FYVE/PHD"/>
</dbReference>
<dbReference type="GeneID" id="18263611"/>
<dbReference type="OrthoDB" id="9255at10239"/>
<reference evidence="3 4" key="1">
    <citation type="journal article" date="2014" name="Virology">
        <title>The complete genome sequence of the Alphaentomopoxvirus Anomala cuprea entomopoxvirus, including its terminal hairpin loop sequences, suggests a potentially unique mode of apoptosis inhibition and mode of DNA replication.</title>
        <authorList>
            <person name="Mitsuhashi W."/>
            <person name="Miyamoto K."/>
            <person name="Wada S."/>
        </authorList>
    </citation>
    <scope>NUCLEOTIDE SEQUENCE [LARGE SCALE GENOMIC DNA]</scope>
    <source>
        <strain evidence="3">CV6M</strain>
    </source>
</reference>
<dbReference type="Proteomes" id="UP000174145">
    <property type="component" value="Segment"/>
</dbReference>
<keyword evidence="4" id="KW-1185">Reference proteome</keyword>
<proteinExistence type="predicted"/>
<keyword evidence="1" id="KW-0863">Zinc-finger</keyword>
<dbReference type="KEGG" id="vg:18263611"/>
<evidence type="ECO:0000313" key="4">
    <source>
        <dbReference type="Proteomes" id="UP000174145"/>
    </source>
</evidence>
<dbReference type="Gene3D" id="3.30.40.10">
    <property type="entry name" value="Zinc/RING finger domain, C3HC4 (zinc finger)"/>
    <property type="match status" value="1"/>
</dbReference>
<keyword evidence="1" id="KW-0479">Metal-binding</keyword>
<protein>
    <submittedName>
        <fullName evidence="3">RING zinc finger-containing protein</fullName>
    </submittedName>
</protein>
<evidence type="ECO:0000313" key="3">
    <source>
        <dbReference type="EMBL" id="BAO49542.1"/>
    </source>
</evidence>